<feature type="transmembrane region" description="Helical" evidence="5">
    <location>
        <begin position="279"/>
        <end position="299"/>
    </location>
</feature>
<gene>
    <name evidence="6" type="ORF">MGL_0608</name>
</gene>
<dbReference type="InterPro" id="IPR007271">
    <property type="entry name" value="Nuc_sug_transpt"/>
</dbReference>
<dbReference type="PANTHER" id="PTHR13146:SF0">
    <property type="entry name" value="SOLUTE CARRIER FAMILY 35 MEMBER F6"/>
    <property type="match status" value="1"/>
</dbReference>
<dbReference type="GO" id="GO:0000139">
    <property type="term" value="C:Golgi membrane"/>
    <property type="evidence" value="ECO:0007669"/>
    <property type="project" value="InterPro"/>
</dbReference>
<feature type="transmembrane region" description="Helical" evidence="5">
    <location>
        <begin position="22"/>
        <end position="41"/>
    </location>
</feature>
<keyword evidence="7" id="KW-1185">Reference proteome</keyword>
<organism evidence="6 7">
    <name type="scientific">Malassezia globosa (strain ATCC MYA-4612 / CBS 7966)</name>
    <name type="common">Dandruff-associated fungus</name>
    <dbReference type="NCBI Taxonomy" id="425265"/>
    <lineage>
        <taxon>Eukaryota</taxon>
        <taxon>Fungi</taxon>
        <taxon>Dikarya</taxon>
        <taxon>Basidiomycota</taxon>
        <taxon>Ustilaginomycotina</taxon>
        <taxon>Malasseziomycetes</taxon>
        <taxon>Malasseziales</taxon>
        <taxon>Malasseziaceae</taxon>
        <taxon>Malassezia</taxon>
    </lineage>
</organism>
<feature type="transmembrane region" description="Helical" evidence="5">
    <location>
        <begin position="233"/>
        <end position="259"/>
    </location>
</feature>
<evidence type="ECO:0000256" key="2">
    <source>
        <dbReference type="ARBA" id="ARBA00022692"/>
    </source>
</evidence>
<dbReference type="SUPFAM" id="SSF103481">
    <property type="entry name" value="Multidrug resistance efflux transporter EmrE"/>
    <property type="match status" value="1"/>
</dbReference>
<reference evidence="6 7" key="1">
    <citation type="journal article" date="2007" name="Proc. Natl. Acad. Sci. U.S.A.">
        <title>Dandruff-associated Malassezia genomes reveal convergent and divergent virulence traits shared with plant and human fungal pathogens.</title>
        <authorList>
            <person name="Xu J."/>
            <person name="Saunders C.W."/>
            <person name="Hu P."/>
            <person name="Grant R.A."/>
            <person name="Boekhout T."/>
            <person name="Kuramae E.E."/>
            <person name="Kronstad J.W."/>
            <person name="Deangelis Y.M."/>
            <person name="Reeder N.L."/>
            <person name="Johnstone K.R."/>
            <person name="Leland M."/>
            <person name="Fieno A.M."/>
            <person name="Begley W.M."/>
            <person name="Sun Y."/>
            <person name="Lacey M.P."/>
            <person name="Chaudhary T."/>
            <person name="Keough T."/>
            <person name="Chu L."/>
            <person name="Sears R."/>
            <person name="Yuan B."/>
            <person name="Dawson T.L.Jr."/>
        </authorList>
    </citation>
    <scope>NUCLEOTIDE SEQUENCE [LARGE SCALE GENOMIC DNA]</scope>
    <source>
        <strain evidence="7">ATCC MYA-4612 / CBS 7966</strain>
    </source>
</reference>
<evidence type="ECO:0000256" key="3">
    <source>
        <dbReference type="ARBA" id="ARBA00022989"/>
    </source>
</evidence>
<feature type="transmembrane region" description="Helical" evidence="5">
    <location>
        <begin position="198"/>
        <end position="221"/>
    </location>
</feature>
<keyword evidence="4 5" id="KW-0472">Membrane</keyword>
<evidence type="ECO:0000313" key="6">
    <source>
        <dbReference type="EMBL" id="EDP45619.1"/>
    </source>
</evidence>
<comment type="subcellular location">
    <subcellularLocation>
        <location evidence="1">Membrane</location>
        <topology evidence="1">Multi-pass membrane protein</topology>
    </subcellularLocation>
</comment>
<sequence>MQCIENCDDVSAANRVYYSQPVWQTLQMFMGEAWCLAIYGLSTMRQKYRDKQASNNGDQREREVLLISSNSPSQPSYGTNIPYSALGACTTDKPWYIRSLEFFFPATCDILATTLMNLALLIMPVSVFQMTRGALVMWVGLLSVIFLRYHMLLYEWLSLVLVMVGVCIVGLSSLLQSAQSDTNLYILALLKTKSHETASQTLLGLAMVLGAQVFSATQFVWEEKVMEQHRVDPLLVVGLEGIFGICQITVGMLLMHYFVGSTRQGEGGIFDLRAGWSQTLGVPSVRMSAFLCATSIAIYNALGLNVTKDLSATARSTIDTLRTLGICAVSLCLGWEVLRPLSGSVQGLGFAIMAYGTFVFNGVISAPAFLLRRSPVAHAA</sequence>
<dbReference type="InterPro" id="IPR037185">
    <property type="entry name" value="EmrE-like"/>
</dbReference>
<accession>A8PR55</accession>
<dbReference type="InParanoid" id="A8PR55"/>
<dbReference type="GeneID" id="5857139"/>
<comment type="caution">
    <text evidence="6">The sequence shown here is derived from an EMBL/GenBank/DDBJ whole genome shotgun (WGS) entry which is preliminary data.</text>
</comment>
<name>A8PR55_MALGO</name>
<protein>
    <recommendedName>
        <fullName evidence="8">EamA domain-containing protein</fullName>
    </recommendedName>
</protein>
<dbReference type="STRING" id="425265.A8PR55"/>
<dbReference type="KEGG" id="mgl:MGL_0608"/>
<dbReference type="Proteomes" id="UP000008837">
    <property type="component" value="Unassembled WGS sequence"/>
</dbReference>
<feature type="transmembrane region" description="Helical" evidence="5">
    <location>
        <begin position="156"/>
        <end position="178"/>
    </location>
</feature>
<dbReference type="Pfam" id="PF04142">
    <property type="entry name" value="Nuc_sug_transp"/>
    <property type="match status" value="1"/>
</dbReference>
<evidence type="ECO:0000256" key="1">
    <source>
        <dbReference type="ARBA" id="ARBA00004141"/>
    </source>
</evidence>
<keyword evidence="2 5" id="KW-0812">Transmembrane</keyword>
<dbReference type="RefSeq" id="XP_001732833.1">
    <property type="nucleotide sequence ID" value="XM_001732781.1"/>
</dbReference>
<dbReference type="GO" id="GO:0015165">
    <property type="term" value="F:pyrimidine nucleotide-sugar transmembrane transporter activity"/>
    <property type="evidence" value="ECO:0007669"/>
    <property type="project" value="InterPro"/>
</dbReference>
<feature type="transmembrane region" description="Helical" evidence="5">
    <location>
        <begin position="102"/>
        <end position="123"/>
    </location>
</feature>
<feature type="transmembrane region" description="Helical" evidence="5">
    <location>
        <begin position="320"/>
        <end position="338"/>
    </location>
</feature>
<evidence type="ECO:0000313" key="7">
    <source>
        <dbReference type="Proteomes" id="UP000008837"/>
    </source>
</evidence>
<evidence type="ECO:0000256" key="4">
    <source>
        <dbReference type="ARBA" id="ARBA00023136"/>
    </source>
</evidence>
<keyword evidence="3 5" id="KW-1133">Transmembrane helix</keyword>
<dbReference type="AlphaFoldDB" id="A8PR55"/>
<dbReference type="VEuPathDB" id="FungiDB:MGL_0608"/>
<feature type="transmembrane region" description="Helical" evidence="5">
    <location>
        <begin position="129"/>
        <end position="149"/>
    </location>
</feature>
<dbReference type="OMA" id="RVEYDNQ"/>
<evidence type="ECO:0000256" key="5">
    <source>
        <dbReference type="SAM" id="Phobius"/>
    </source>
</evidence>
<dbReference type="OrthoDB" id="408493at2759"/>
<evidence type="ECO:0008006" key="8">
    <source>
        <dbReference type="Google" id="ProtNLM"/>
    </source>
</evidence>
<feature type="transmembrane region" description="Helical" evidence="5">
    <location>
        <begin position="350"/>
        <end position="371"/>
    </location>
</feature>
<dbReference type="EMBL" id="AAYY01000001">
    <property type="protein sequence ID" value="EDP45619.1"/>
    <property type="molecule type" value="Genomic_DNA"/>
</dbReference>
<dbReference type="PANTHER" id="PTHR13146">
    <property type="match status" value="1"/>
</dbReference>
<dbReference type="FunCoup" id="A8PR55">
    <property type="interactions" value="72"/>
</dbReference>
<proteinExistence type="predicted"/>